<feature type="region of interest" description="Aspartate" evidence="7">
    <location>
        <begin position="192"/>
        <end position="195"/>
    </location>
</feature>
<organism evidence="10 11">
    <name type="scientific">Treponema rectale</name>
    <dbReference type="NCBI Taxonomy" id="744512"/>
    <lineage>
        <taxon>Bacteria</taxon>
        <taxon>Pseudomonadati</taxon>
        <taxon>Spirochaetota</taxon>
        <taxon>Spirochaetia</taxon>
        <taxon>Spirochaetales</taxon>
        <taxon>Treponemataceae</taxon>
        <taxon>Treponema</taxon>
    </lineage>
</organism>
<feature type="binding site" evidence="7">
    <location>
        <position position="470"/>
    </location>
    <ligand>
        <name>ATP</name>
        <dbReference type="ChEBI" id="CHEBI:30616"/>
    </ligand>
</feature>
<evidence type="ECO:0000259" key="9">
    <source>
        <dbReference type="PROSITE" id="PS50943"/>
    </source>
</evidence>
<comment type="caution">
    <text evidence="7">Lacks conserved residue(s) required for the propagation of feature annotation.</text>
</comment>
<dbReference type="Proteomes" id="UP000593591">
    <property type="component" value="Chromosome"/>
</dbReference>
<dbReference type="Gene3D" id="3.30.1360.30">
    <property type="entry name" value="GAD-like domain"/>
    <property type="match status" value="1"/>
</dbReference>
<dbReference type="InterPro" id="IPR006195">
    <property type="entry name" value="aa-tRNA-synth_II"/>
</dbReference>
<feature type="binding site" evidence="7">
    <location>
        <begin position="214"/>
        <end position="216"/>
    </location>
    <ligand>
        <name>ATP</name>
        <dbReference type="ChEBI" id="CHEBI:30616"/>
    </ligand>
</feature>
<dbReference type="InterPro" id="IPR047089">
    <property type="entry name" value="Asp-tRNA-ligase_1_N"/>
</dbReference>
<dbReference type="InterPro" id="IPR029351">
    <property type="entry name" value="GAD_dom"/>
</dbReference>
<dbReference type="GO" id="GO:0004815">
    <property type="term" value="F:aspartate-tRNA ligase activity"/>
    <property type="evidence" value="ECO:0007669"/>
    <property type="project" value="UniProtKB-UniRule"/>
</dbReference>
<keyword evidence="3 7" id="KW-0547">Nucleotide-binding</keyword>
<proteinExistence type="inferred from homology"/>
<keyword evidence="5 7" id="KW-0648">Protein biosynthesis</keyword>
<feature type="binding site" evidence="7">
    <location>
        <position position="477"/>
    </location>
    <ligand>
        <name>L-aspartate</name>
        <dbReference type="ChEBI" id="CHEBI:29991"/>
    </ligand>
</feature>
<dbReference type="EC" id="6.1.1.12" evidence="7"/>
<evidence type="ECO:0000256" key="3">
    <source>
        <dbReference type="ARBA" id="ARBA00022741"/>
    </source>
</evidence>
<dbReference type="GO" id="GO:0006422">
    <property type="term" value="P:aspartyl-tRNA aminoacylation"/>
    <property type="evidence" value="ECO:0007669"/>
    <property type="project" value="UniProtKB-UniRule"/>
</dbReference>
<dbReference type="HAMAP" id="MF_00044">
    <property type="entry name" value="Asp_tRNA_synth_type1"/>
    <property type="match status" value="1"/>
</dbReference>
<dbReference type="InterPro" id="IPR004364">
    <property type="entry name" value="Aa-tRNA-synt_II"/>
</dbReference>
<dbReference type="InterPro" id="IPR012340">
    <property type="entry name" value="NA-bd_OB-fold"/>
</dbReference>
<dbReference type="AlphaFoldDB" id="A0A7M1XLP4"/>
<dbReference type="EMBL" id="CP031517">
    <property type="protein sequence ID" value="QOS39731.1"/>
    <property type="molecule type" value="Genomic_DNA"/>
</dbReference>
<dbReference type="InterPro" id="IPR002312">
    <property type="entry name" value="Asp/Asn-tRNA-synth_IIb"/>
</dbReference>
<dbReference type="InterPro" id="IPR004115">
    <property type="entry name" value="GAD-like_sf"/>
</dbReference>
<comment type="catalytic activity">
    <reaction evidence="7">
        <text>tRNA(Asp) + L-aspartate + ATP = L-aspartyl-tRNA(Asp) + AMP + diphosphate</text>
        <dbReference type="Rhea" id="RHEA:19649"/>
        <dbReference type="Rhea" id="RHEA-COMP:9660"/>
        <dbReference type="Rhea" id="RHEA-COMP:9678"/>
        <dbReference type="ChEBI" id="CHEBI:29991"/>
        <dbReference type="ChEBI" id="CHEBI:30616"/>
        <dbReference type="ChEBI" id="CHEBI:33019"/>
        <dbReference type="ChEBI" id="CHEBI:78442"/>
        <dbReference type="ChEBI" id="CHEBI:78516"/>
        <dbReference type="ChEBI" id="CHEBI:456215"/>
        <dbReference type="EC" id="6.1.1.12"/>
    </reaction>
</comment>
<dbReference type="InterPro" id="IPR047090">
    <property type="entry name" value="AspRS_core"/>
</dbReference>
<dbReference type="InterPro" id="IPR004365">
    <property type="entry name" value="NA-bd_OB_tRNA"/>
</dbReference>
<dbReference type="NCBIfam" id="NF001750">
    <property type="entry name" value="PRK00476.1"/>
    <property type="match status" value="1"/>
</dbReference>
<keyword evidence="2 7" id="KW-0436">Ligase</keyword>
<evidence type="ECO:0000313" key="10">
    <source>
        <dbReference type="EMBL" id="QOS39731.1"/>
    </source>
</evidence>
<dbReference type="PROSITE" id="PS50943">
    <property type="entry name" value="HTH_CROC1"/>
    <property type="match status" value="1"/>
</dbReference>
<dbReference type="PANTHER" id="PTHR22594:SF5">
    <property type="entry name" value="ASPARTATE--TRNA LIGASE, MITOCHONDRIAL"/>
    <property type="match status" value="1"/>
</dbReference>
<dbReference type="GO" id="GO:0003676">
    <property type="term" value="F:nucleic acid binding"/>
    <property type="evidence" value="ECO:0007669"/>
    <property type="project" value="InterPro"/>
</dbReference>
<evidence type="ECO:0000256" key="6">
    <source>
        <dbReference type="ARBA" id="ARBA00023146"/>
    </source>
</evidence>
<dbReference type="GO" id="GO:0005737">
    <property type="term" value="C:cytoplasm"/>
    <property type="evidence" value="ECO:0007669"/>
    <property type="project" value="UniProtKB-SubCell"/>
</dbReference>
<evidence type="ECO:0000313" key="11">
    <source>
        <dbReference type="Proteomes" id="UP000593591"/>
    </source>
</evidence>
<dbReference type="PANTHER" id="PTHR22594">
    <property type="entry name" value="ASPARTYL/LYSYL-TRNA SYNTHETASE"/>
    <property type="match status" value="1"/>
</dbReference>
<dbReference type="SUPFAM" id="SSF55681">
    <property type="entry name" value="Class II aaRS and biotin synthetases"/>
    <property type="match status" value="1"/>
</dbReference>
<dbReference type="InterPro" id="IPR001387">
    <property type="entry name" value="Cro/C1-type_HTH"/>
</dbReference>
<evidence type="ECO:0000256" key="4">
    <source>
        <dbReference type="ARBA" id="ARBA00022840"/>
    </source>
</evidence>
<dbReference type="CDD" id="cd00777">
    <property type="entry name" value="AspRS_core"/>
    <property type="match status" value="1"/>
</dbReference>
<comment type="function">
    <text evidence="7">Catalyzes the attachment of L-aspartate to tRNA(Asp) in a two-step reaction: L-aspartate is first activated by ATP to form Asp-AMP and then transferred to the acceptor end of tRNA(Asp).</text>
</comment>
<feature type="binding site" evidence="7">
    <location>
        <position position="168"/>
    </location>
    <ligand>
        <name>L-aspartate</name>
        <dbReference type="ChEBI" id="CHEBI:29991"/>
    </ligand>
</feature>
<dbReference type="KEGG" id="trc:DYE49_04330"/>
<comment type="subunit">
    <text evidence="7">Homodimer.</text>
</comment>
<dbReference type="GO" id="GO:0005524">
    <property type="term" value="F:ATP binding"/>
    <property type="evidence" value="ECO:0007669"/>
    <property type="project" value="UniProtKB-UniRule"/>
</dbReference>
<dbReference type="Gene3D" id="3.30.930.10">
    <property type="entry name" value="Bira Bifunctional Protein, Domain 2"/>
    <property type="match status" value="1"/>
</dbReference>
<comment type="subcellular location">
    <subcellularLocation>
        <location evidence="7">Cytoplasm</location>
    </subcellularLocation>
</comment>
<reference evidence="10 11" key="1">
    <citation type="submission" date="2018-08" db="EMBL/GenBank/DDBJ databases">
        <title>The first complete genome of Treponema rectale (CHPAT), a commensal spirochete of the bovine rectum.</title>
        <authorList>
            <person name="Staton G.J."/>
            <person name="Clegg S.R."/>
            <person name="Carter S.D."/>
            <person name="Radford A.D."/>
            <person name="Darby A."/>
            <person name="Hall N."/>
            <person name="Birtles R.J."/>
            <person name="Evans N.J."/>
        </authorList>
    </citation>
    <scope>NUCLEOTIDE SEQUENCE [LARGE SCALE GENOMIC DNA]</scope>
    <source>
        <strain evidence="10 11">CHPA</strain>
    </source>
</reference>
<dbReference type="NCBIfam" id="TIGR00459">
    <property type="entry name" value="aspS_bact"/>
    <property type="match status" value="1"/>
</dbReference>
<feature type="domain" description="HTH cro/C1-type" evidence="9">
    <location>
        <begin position="357"/>
        <end position="378"/>
    </location>
</feature>
<protein>
    <recommendedName>
        <fullName evidence="7">Aspartate--tRNA ligase</fullName>
        <ecNumber evidence="7">6.1.1.12</ecNumber>
    </recommendedName>
    <alternativeName>
        <fullName evidence="7">Aspartyl-tRNA synthetase</fullName>
        <shortName evidence="7">AspRS</shortName>
    </alternativeName>
</protein>
<dbReference type="Pfam" id="PF01336">
    <property type="entry name" value="tRNA_anti-codon"/>
    <property type="match status" value="1"/>
</dbReference>
<dbReference type="Pfam" id="PF00152">
    <property type="entry name" value="tRNA-synt_2"/>
    <property type="match status" value="1"/>
</dbReference>
<keyword evidence="7" id="KW-0963">Cytoplasm</keyword>
<evidence type="ECO:0000256" key="5">
    <source>
        <dbReference type="ARBA" id="ARBA00022917"/>
    </source>
</evidence>
<dbReference type="PRINTS" id="PR01042">
    <property type="entry name" value="TRNASYNTHASP"/>
</dbReference>
<dbReference type="SUPFAM" id="SSF55261">
    <property type="entry name" value="GAD domain-like"/>
    <property type="match status" value="1"/>
</dbReference>
<feature type="binding site" evidence="7">
    <location>
        <position position="223"/>
    </location>
    <ligand>
        <name>ATP</name>
        <dbReference type="ChEBI" id="CHEBI:30616"/>
    </ligand>
</feature>
<evidence type="ECO:0000256" key="7">
    <source>
        <dbReference type="HAMAP-Rule" id="MF_00044"/>
    </source>
</evidence>
<comment type="similarity">
    <text evidence="1 7">Belongs to the class-II aminoacyl-tRNA synthetase family. Type 1 subfamily.</text>
</comment>
<accession>A0A7M1XLP4</accession>
<evidence type="ECO:0000256" key="2">
    <source>
        <dbReference type="ARBA" id="ARBA00022598"/>
    </source>
</evidence>
<name>A0A7M1XLP4_9SPIR</name>
<dbReference type="CDD" id="cd04317">
    <property type="entry name" value="EcAspRS_like_N"/>
    <property type="match status" value="1"/>
</dbReference>
<dbReference type="InterPro" id="IPR045864">
    <property type="entry name" value="aa-tRNA-synth_II/BPL/LPL"/>
</dbReference>
<dbReference type="InterPro" id="IPR004524">
    <property type="entry name" value="Asp-tRNA-ligase_1"/>
</dbReference>
<dbReference type="PROSITE" id="PS50862">
    <property type="entry name" value="AA_TRNA_LIGASE_II"/>
    <property type="match status" value="1"/>
</dbReference>
<sequence>MLRTHTCGELNEKFVNTEVTLCGWVNTVRNLGSLVFVDLRDKYGITQLNIPSQLFEENKVRPEDVISAKGKVVLRSQPNHNIPTGLVEIEVSELKIFSHAETTPFEIKDDTTASEDTRLQYRYLDLRRPIMQKYLQIRSDVNKYTREYLNSIGFQEIDTPTMIKSTPEGARDYLIPSRIYPGCFYALPQSPQLYKQLLMIAGSDRYFQLAHCYRDEDQRADRQPEFMQIDCELSFVDREDVLNVIEGLLKYVFKKVKNVDLPDFYRMDYADAINKYGSDKPDMRFEMLISDVTSALEGCGFKAYEGKLVKAIVISDYADKITRKNQDEDNVLAKKFRVFGVSHLKYQGGQFVSNIVKNINPDNLAKLASALNVKENDLVILCADSSNDHACSALGALRNYYGAKLGLTRKDDYKPLFVINWPLFERNEEGKIESLSNPFTRPNDEDLHYLDTDPTKIKSTSYDTVLNGVELSSGALRIYDAKVQEKVFSLLGLTDEDIEKRFGFFVKALKYGVPPEGGFGIGVERLAMELAGTDNVRDVVAFPKNLKAFEPMSQCPSRVPSEDTDILGLTVIEEKKED</sequence>
<keyword evidence="6 7" id="KW-0030">Aminoacyl-tRNA synthetase</keyword>
<evidence type="ECO:0000256" key="1">
    <source>
        <dbReference type="ARBA" id="ARBA00006303"/>
    </source>
</evidence>
<dbReference type="SUPFAM" id="SSF50249">
    <property type="entry name" value="Nucleic acid-binding proteins"/>
    <property type="match status" value="1"/>
</dbReference>
<dbReference type="Gene3D" id="2.40.50.140">
    <property type="entry name" value="Nucleic acid-binding proteins"/>
    <property type="match status" value="1"/>
</dbReference>
<dbReference type="Pfam" id="PF02938">
    <property type="entry name" value="GAD"/>
    <property type="match status" value="1"/>
</dbReference>
<feature type="domain" description="Aminoacyl-transfer RNA synthetases class-II family profile" evidence="8">
    <location>
        <begin position="135"/>
        <end position="551"/>
    </location>
</feature>
<keyword evidence="4 7" id="KW-0067">ATP-binding</keyword>
<feature type="binding site" evidence="7">
    <location>
        <position position="214"/>
    </location>
    <ligand>
        <name>L-aspartate</name>
        <dbReference type="ChEBI" id="CHEBI:29991"/>
    </ligand>
</feature>
<evidence type="ECO:0000259" key="8">
    <source>
        <dbReference type="PROSITE" id="PS50862"/>
    </source>
</evidence>
<feature type="binding site" evidence="7">
    <location>
        <begin position="522"/>
        <end position="525"/>
    </location>
    <ligand>
        <name>ATP</name>
        <dbReference type="ChEBI" id="CHEBI:30616"/>
    </ligand>
</feature>
<gene>
    <name evidence="7" type="primary">aspS</name>
    <name evidence="10" type="ORF">DYE49_04330</name>
</gene>